<feature type="region of interest" description="Disordered" evidence="1">
    <location>
        <begin position="239"/>
        <end position="267"/>
    </location>
</feature>
<dbReference type="EMBL" id="LNIX01000058">
    <property type="protein sequence ID" value="OXA37353.1"/>
    <property type="molecule type" value="Genomic_DNA"/>
</dbReference>
<evidence type="ECO:0000313" key="2">
    <source>
        <dbReference type="EMBL" id="OXA37353.1"/>
    </source>
</evidence>
<dbReference type="AlphaFoldDB" id="A0A226CWK9"/>
<accession>A0A226CWK9</accession>
<feature type="compositionally biased region" description="Low complexity" evidence="1">
    <location>
        <begin position="239"/>
        <end position="264"/>
    </location>
</feature>
<proteinExistence type="predicted"/>
<name>A0A226CWK9_FOLCA</name>
<evidence type="ECO:0000256" key="1">
    <source>
        <dbReference type="SAM" id="MobiDB-lite"/>
    </source>
</evidence>
<feature type="compositionally biased region" description="Pro residues" evidence="1">
    <location>
        <begin position="408"/>
        <end position="425"/>
    </location>
</feature>
<evidence type="ECO:0000313" key="3">
    <source>
        <dbReference type="Proteomes" id="UP000198287"/>
    </source>
</evidence>
<comment type="caution">
    <text evidence="2">The sequence shown here is derived from an EMBL/GenBank/DDBJ whole genome shotgun (WGS) entry which is preliminary data.</text>
</comment>
<organism evidence="2 3">
    <name type="scientific">Folsomia candida</name>
    <name type="common">Springtail</name>
    <dbReference type="NCBI Taxonomy" id="158441"/>
    <lineage>
        <taxon>Eukaryota</taxon>
        <taxon>Metazoa</taxon>
        <taxon>Ecdysozoa</taxon>
        <taxon>Arthropoda</taxon>
        <taxon>Hexapoda</taxon>
        <taxon>Collembola</taxon>
        <taxon>Entomobryomorpha</taxon>
        <taxon>Isotomoidea</taxon>
        <taxon>Isotomidae</taxon>
        <taxon>Proisotominae</taxon>
        <taxon>Folsomia</taxon>
    </lineage>
</organism>
<keyword evidence="3" id="KW-1185">Reference proteome</keyword>
<reference evidence="2 3" key="1">
    <citation type="submission" date="2015-12" db="EMBL/GenBank/DDBJ databases">
        <title>The genome of Folsomia candida.</title>
        <authorList>
            <person name="Faddeeva A."/>
            <person name="Derks M.F."/>
            <person name="Anvar Y."/>
            <person name="Smit S."/>
            <person name="Van Straalen N."/>
            <person name="Roelofs D."/>
        </authorList>
    </citation>
    <scope>NUCLEOTIDE SEQUENCE [LARGE SCALE GENOMIC DNA]</scope>
    <source>
        <strain evidence="2 3">VU population</strain>
        <tissue evidence="2">Whole body</tissue>
    </source>
</reference>
<gene>
    <name evidence="2" type="ORF">Fcan01_27867</name>
</gene>
<feature type="region of interest" description="Disordered" evidence="1">
    <location>
        <begin position="361"/>
        <end position="474"/>
    </location>
</feature>
<sequence>MFIPSPTNPVQQNVRRSYKVLTTQAPYPEETLSDFVTNKELFFLDLLKLQWFHEETPTHTILTLHICPAPHHKLQATPRQEVHTTLSSRLTPSHSLTQLLRSPLVHQHSSPISLRFSSTTTTSLLSSTPTYYTSQYFKHNGFTYADPVPYAVLTSRPKSPCLLNPPEHQGMFVQDAEGKWICLPPVSSPPSPAAPLVITIEDDEDTPGPSVQPLNPTVPPPVSPIITTSSIPVFTISDNSSSSSSYQSSSTNFSTTTRSDSPTTPDDEISFVGFFKRSSPATIDLISPPSSPVQLFLGSSEVLLCLTEYTKDDFAQPEAKSLFNIFSQLPNPPFTNDFRDQFRHHLRLSNLYKHMREIEEQAQKPRYPSASPNLPWANPTPPSSPSVYIPTTEGSATPRYAPSSSWSPSPPPTHTSPRTPSPSPLDPRIHRRPRHSSPTRQPALHPPTSPNSSKPSVGPPTPSQDCTLNMPVLPNYPPPSLHSSSYPPGYPSPYLPIGPPPCPHPPYIPPWILTFPAPPLHPLALLDLPHPFLLILTGFRESTYTRHTLPSFPQTSRCPAKVRGTWLRQVINPPLPVHPTLILLFVRLSLTLPKTVH</sequence>
<dbReference type="Proteomes" id="UP000198287">
    <property type="component" value="Unassembled WGS sequence"/>
</dbReference>
<protein>
    <submittedName>
        <fullName evidence="2">Uncharacterized protein</fullName>
    </submittedName>
</protein>